<dbReference type="Gene3D" id="3.30.70.330">
    <property type="match status" value="1"/>
</dbReference>
<dbReference type="CDD" id="cd14342">
    <property type="entry name" value="UBA_TAP-C"/>
    <property type="match status" value="1"/>
</dbReference>
<feature type="compositionally biased region" description="Pro residues" evidence="8">
    <location>
        <begin position="527"/>
        <end position="536"/>
    </location>
</feature>
<dbReference type="Pfam" id="PF09162">
    <property type="entry name" value="Tap-RNA_bind"/>
    <property type="match status" value="1"/>
</dbReference>
<dbReference type="InterPro" id="IPR009060">
    <property type="entry name" value="UBA-like_sf"/>
</dbReference>
<evidence type="ECO:0000256" key="7">
    <source>
        <dbReference type="ARBA" id="ARBA00023242"/>
    </source>
</evidence>
<dbReference type="GO" id="GO:0016973">
    <property type="term" value="P:poly(A)+ mRNA export from nucleus"/>
    <property type="evidence" value="ECO:0007669"/>
    <property type="project" value="TreeGrafter"/>
</dbReference>
<evidence type="ECO:0000256" key="4">
    <source>
        <dbReference type="ARBA" id="ARBA00022614"/>
    </source>
</evidence>
<feature type="domain" description="NTF2" evidence="9">
    <location>
        <begin position="359"/>
        <end position="513"/>
    </location>
</feature>
<evidence type="ECO:0000256" key="8">
    <source>
        <dbReference type="SAM" id="MobiDB-lite"/>
    </source>
</evidence>
<evidence type="ECO:0000256" key="5">
    <source>
        <dbReference type="ARBA" id="ARBA00022737"/>
    </source>
</evidence>
<dbReference type="InterPro" id="IPR012677">
    <property type="entry name" value="Nucleotide-bd_a/b_plait_sf"/>
</dbReference>
<dbReference type="Pfam" id="PF22602">
    <property type="entry name" value="NXF_NTF2"/>
    <property type="match status" value="1"/>
</dbReference>
<dbReference type="Proteomes" id="UP000594260">
    <property type="component" value="Unplaced"/>
</dbReference>
<reference evidence="11" key="1">
    <citation type="submission" date="2021-01" db="UniProtKB">
        <authorList>
            <consortium name="EnsemblMetazoa"/>
        </authorList>
    </citation>
    <scope>IDENTIFICATION</scope>
</reference>
<feature type="compositionally biased region" description="Basic residues" evidence="8">
    <location>
        <begin position="1"/>
        <end position="11"/>
    </location>
</feature>
<dbReference type="InterPro" id="IPR018222">
    <property type="entry name" value="Nuclear_transport_factor_2_euk"/>
</dbReference>
<dbReference type="InterPro" id="IPR057125">
    <property type="entry name" value="NXF1/2/3/5-like_LRR"/>
</dbReference>
<evidence type="ECO:0000256" key="3">
    <source>
        <dbReference type="ARBA" id="ARBA00022448"/>
    </source>
</evidence>
<organism evidence="11 12">
    <name type="scientific">Varroa destructor</name>
    <name type="common">Honeybee mite</name>
    <dbReference type="NCBI Taxonomy" id="109461"/>
    <lineage>
        <taxon>Eukaryota</taxon>
        <taxon>Metazoa</taxon>
        <taxon>Ecdysozoa</taxon>
        <taxon>Arthropoda</taxon>
        <taxon>Chelicerata</taxon>
        <taxon>Arachnida</taxon>
        <taxon>Acari</taxon>
        <taxon>Parasitiformes</taxon>
        <taxon>Mesostigmata</taxon>
        <taxon>Gamasina</taxon>
        <taxon>Dermanyssoidea</taxon>
        <taxon>Varroidae</taxon>
        <taxon>Varroa</taxon>
    </lineage>
</organism>
<dbReference type="PROSITE" id="PS51450">
    <property type="entry name" value="LRR"/>
    <property type="match status" value="1"/>
</dbReference>
<dbReference type="Gene3D" id="3.10.450.50">
    <property type="match status" value="1"/>
</dbReference>
<keyword evidence="4" id="KW-0433">Leucine-rich repeat</keyword>
<dbReference type="GO" id="GO:0003723">
    <property type="term" value="F:RNA binding"/>
    <property type="evidence" value="ECO:0007669"/>
    <property type="project" value="InterPro"/>
</dbReference>
<feature type="region of interest" description="Disordered" evidence="8">
    <location>
        <begin position="1"/>
        <end position="24"/>
    </location>
</feature>
<dbReference type="SUPFAM" id="SSF54928">
    <property type="entry name" value="RNA-binding domain, RBD"/>
    <property type="match status" value="1"/>
</dbReference>
<evidence type="ECO:0000313" key="11">
    <source>
        <dbReference type="EnsemblMetazoa" id="XP_022660988"/>
    </source>
</evidence>
<protein>
    <recommendedName>
        <fullName evidence="13">Nuclear RNA export factor 1</fullName>
    </recommendedName>
</protein>
<evidence type="ECO:0000256" key="1">
    <source>
        <dbReference type="ARBA" id="ARBA00004642"/>
    </source>
</evidence>
<dbReference type="PANTHER" id="PTHR10662:SF22">
    <property type="entry name" value="NUCLEAR RNA EXPORT FACTOR 1"/>
    <property type="match status" value="1"/>
</dbReference>
<dbReference type="GeneID" id="111250278"/>
<dbReference type="RefSeq" id="XP_022660988.1">
    <property type="nucleotide sequence ID" value="XM_022805253.1"/>
</dbReference>
<dbReference type="PANTHER" id="PTHR10662">
    <property type="entry name" value="NUCLEAR RNA EXPORT FACTOR"/>
    <property type="match status" value="1"/>
</dbReference>
<dbReference type="Gene3D" id="3.80.10.10">
    <property type="entry name" value="Ribonuclease Inhibitor"/>
    <property type="match status" value="1"/>
</dbReference>
<dbReference type="SUPFAM" id="SSF52058">
    <property type="entry name" value="L domain-like"/>
    <property type="match status" value="1"/>
</dbReference>
<dbReference type="OrthoDB" id="6506457at2759"/>
<evidence type="ECO:0000256" key="2">
    <source>
        <dbReference type="ARBA" id="ARBA00009285"/>
    </source>
</evidence>
<dbReference type="GO" id="GO:0005737">
    <property type="term" value="C:cytoplasm"/>
    <property type="evidence" value="ECO:0007669"/>
    <property type="project" value="InterPro"/>
</dbReference>
<dbReference type="Gene3D" id="1.10.8.10">
    <property type="entry name" value="DNA helicase RuvA subunit, C-terminal domain"/>
    <property type="match status" value="1"/>
</dbReference>
<dbReference type="EnsemblMetazoa" id="XM_022805253">
    <property type="protein sequence ID" value="XP_022660988"/>
    <property type="gene ID" value="LOC111250278"/>
</dbReference>
<keyword evidence="12" id="KW-1185">Reference proteome</keyword>
<comment type="similarity">
    <text evidence="2">Belongs to the NXF family.</text>
</comment>
<feature type="region of interest" description="Disordered" evidence="8">
    <location>
        <begin position="522"/>
        <end position="542"/>
    </location>
</feature>
<feature type="domain" description="TAP-C" evidence="10">
    <location>
        <begin position="554"/>
        <end position="607"/>
    </location>
</feature>
<keyword evidence="5" id="KW-0677">Repeat</keyword>
<dbReference type="PROSITE" id="PS50177">
    <property type="entry name" value="NTF2_DOMAIN"/>
    <property type="match status" value="1"/>
</dbReference>
<comment type="subcellular location">
    <subcellularLocation>
        <location evidence="1">Nucleus</location>
        <location evidence="1">Nucleoplasm</location>
    </subcellularLocation>
</comment>
<dbReference type="InParanoid" id="A0A7M7K3P4"/>
<dbReference type="AlphaFoldDB" id="A0A7M7K3P4"/>
<proteinExistence type="inferred from homology"/>
<evidence type="ECO:0008006" key="13">
    <source>
        <dbReference type="Google" id="ProtNLM"/>
    </source>
</evidence>
<dbReference type="SUPFAM" id="SSF54427">
    <property type="entry name" value="NTF2-like"/>
    <property type="match status" value="1"/>
</dbReference>
<dbReference type="InterPro" id="IPR002075">
    <property type="entry name" value="NTF2_dom"/>
</dbReference>
<dbReference type="GO" id="GO:0005654">
    <property type="term" value="C:nucleoplasm"/>
    <property type="evidence" value="ECO:0007669"/>
    <property type="project" value="UniProtKB-SubCell"/>
</dbReference>
<evidence type="ECO:0000259" key="9">
    <source>
        <dbReference type="PROSITE" id="PS50177"/>
    </source>
</evidence>
<dbReference type="PROSITE" id="PS51281">
    <property type="entry name" value="TAP_C"/>
    <property type="match status" value="1"/>
</dbReference>
<name>A0A7M7K3P4_VARDE</name>
<dbReference type="SUPFAM" id="SSF46934">
    <property type="entry name" value="UBA-like"/>
    <property type="match status" value="1"/>
</dbReference>
<accession>A0A7M7K3P4</accession>
<dbReference type="InterPro" id="IPR035979">
    <property type="entry name" value="RBD_domain_sf"/>
</dbReference>
<dbReference type="InterPro" id="IPR032710">
    <property type="entry name" value="NTF2-like_dom_sf"/>
</dbReference>
<dbReference type="FunCoup" id="A0A7M7K3P4">
    <property type="interactions" value="911"/>
</dbReference>
<dbReference type="OMA" id="YGGHEAW"/>
<dbReference type="InterPro" id="IPR005637">
    <property type="entry name" value="TAP_C_dom"/>
</dbReference>
<keyword evidence="6" id="KW-0509">mRNA transport</keyword>
<dbReference type="Pfam" id="PF24048">
    <property type="entry name" value="LRR_NXF1-5"/>
    <property type="match status" value="1"/>
</dbReference>
<evidence type="ECO:0000313" key="12">
    <source>
        <dbReference type="Proteomes" id="UP000594260"/>
    </source>
</evidence>
<dbReference type="InterPro" id="IPR032675">
    <property type="entry name" value="LRR_dom_sf"/>
</dbReference>
<evidence type="ECO:0000259" key="10">
    <source>
        <dbReference type="PROSITE" id="PS51281"/>
    </source>
</evidence>
<dbReference type="KEGG" id="vde:111250278"/>
<evidence type="ECO:0000256" key="6">
    <source>
        <dbReference type="ARBA" id="ARBA00022816"/>
    </source>
</evidence>
<dbReference type="Pfam" id="PF03943">
    <property type="entry name" value="TAP_C"/>
    <property type="match status" value="1"/>
</dbReference>
<dbReference type="SMART" id="SM00804">
    <property type="entry name" value="TAP_C"/>
    <property type="match status" value="1"/>
</dbReference>
<sequence length="607" mass="68490">MKKYGRNKKGPRYPASRRVDEDGDAVMDGVQIHKDGIRHGGSSFNRGDGSSGSRFSSIVSRLKPQGNRIKPRFMKNFDSNRAMQMHRGGSGEPWFRILIPSGRRWGQDFILKELTAKCPVQFRAMNFHTDQQCATFYVNSYRVSQEFRKLSGTISTEDGTKMNIIVRSCDLPQVSLTEFAENAIKVAMSNRYDINTKFLNLSKFEADTSLVEAGLFLPLSRVNVANFVVTVIIDYIPELEGLDFSNNLMYNISCLAPLAVKCKELKTLKLAGNKIRNVKDLDALKGLPITVATFAGCPFTERYKEEDAYVTAVRDRFPRVVVLDQKQLPPPIVFDLQEEKIAVPRSLPSHLPADATRPLVVGFVEQFFTVFDSDDRSPLIDAYHEAALFSLSSTTLCNSRARKDREKLDYKGDSRNFLRMQHDQDLKRRLLHQGRINILEYLKNFAKTQHDPASFVVDVAFVEPTLMIFNVNGVFREKRPDGGFLSNLRSFQRTFTVIPQGAGLAIVNDGWFITVATDKQSRAYQEPSPPSRPPSPAAVVGSAAVPLPTPTVPGSNEEIIIKFMEVTKMNRRFSIDCLAQHNWNPEAAYDVFRILEQNNKLPPEAFQ</sequence>
<dbReference type="InterPro" id="IPR001611">
    <property type="entry name" value="Leu-rich_rpt"/>
</dbReference>
<dbReference type="InterPro" id="IPR015245">
    <property type="entry name" value="Tap_RNA-bd"/>
</dbReference>
<keyword evidence="7" id="KW-0539">Nucleus</keyword>
<dbReference type="InterPro" id="IPR030217">
    <property type="entry name" value="NXF_fam"/>
</dbReference>
<keyword evidence="3" id="KW-0813">Transport</keyword>